<keyword evidence="2" id="KW-0539">Nucleus</keyword>
<feature type="region of interest" description="Disordered" evidence="3">
    <location>
        <begin position="62"/>
        <end position="161"/>
    </location>
</feature>
<dbReference type="Gene3D" id="4.10.240.10">
    <property type="entry name" value="Zn(2)-C6 fungal-type DNA-binding domain"/>
    <property type="match status" value="1"/>
</dbReference>
<feature type="domain" description="Zn(2)-C6 fungal-type" evidence="4">
    <location>
        <begin position="36"/>
        <end position="64"/>
    </location>
</feature>
<dbReference type="SMART" id="SM00906">
    <property type="entry name" value="Fungal_trans"/>
    <property type="match status" value="1"/>
</dbReference>
<proteinExistence type="predicted"/>
<evidence type="ECO:0000256" key="2">
    <source>
        <dbReference type="ARBA" id="ARBA00023242"/>
    </source>
</evidence>
<feature type="region of interest" description="Disordered" evidence="3">
    <location>
        <begin position="650"/>
        <end position="694"/>
    </location>
</feature>
<feature type="region of interest" description="Disordered" evidence="3">
    <location>
        <begin position="946"/>
        <end position="978"/>
    </location>
</feature>
<dbReference type="PROSITE" id="PS00463">
    <property type="entry name" value="ZN2_CY6_FUNGAL_1"/>
    <property type="match status" value="1"/>
</dbReference>
<dbReference type="EMBL" id="VCHE01000016">
    <property type="protein sequence ID" value="KAB2577648.1"/>
    <property type="molecule type" value="Genomic_DNA"/>
</dbReference>
<reference evidence="5 6" key="1">
    <citation type="journal article" date="2019" name="Sci. Rep.">
        <title>A multi-omics analysis of the grapevine pathogen Lasiodiplodia theobromae reveals that temperature affects the expression of virulence- and pathogenicity-related genes.</title>
        <authorList>
            <person name="Felix C."/>
            <person name="Meneses R."/>
            <person name="Goncalves M.F.M."/>
            <person name="Tilleman L."/>
            <person name="Duarte A.S."/>
            <person name="Jorrin-Novo J.V."/>
            <person name="Van de Peer Y."/>
            <person name="Deforce D."/>
            <person name="Van Nieuwerburgh F."/>
            <person name="Esteves A.C."/>
            <person name="Alves A."/>
        </authorList>
    </citation>
    <scope>NUCLEOTIDE SEQUENCE [LARGE SCALE GENOMIC DNA]</scope>
    <source>
        <strain evidence="5 6">LA-SOL3</strain>
    </source>
</reference>
<feature type="compositionally biased region" description="Low complexity" evidence="3">
    <location>
        <begin position="103"/>
        <end position="116"/>
    </location>
</feature>
<comment type="caution">
    <text evidence="5">The sequence shown here is derived from an EMBL/GenBank/DDBJ whole genome shotgun (WGS) entry which is preliminary data.</text>
</comment>
<protein>
    <submittedName>
        <fullName evidence="5">Nitrogen assimilation transcription factor nirA</fullName>
    </submittedName>
</protein>
<sequence>MAPDPSTGQTLPQPKAIRFVTNHDGPYAKRRRINSACLTCRRRKTRCSGERPACETCLKNNHTCGGYGPDTDQPKDSSASTDNAERRTSAVSNVDRRSSLASPRGPQPKQQQQPRQVENVGIAGPSFAYGASTDSPIIDPALEASTNGPASTGGDEGSQASSRFSLSLSIRNRMPYFRYFGPTAIMPGFKQMVVKVKGKQHSTAGTSTTDGLQSPPATAASLGRVTSQQSTTETPAPLELAIYDASPVPPPPLITHLCKTFFAHLGCNFPFLQEVRFMRDLEEKQVDAILVDSVCALAARFSTDPMLVGTRQSDGDAEQAETSPSEYGQQFALRAKSAIADTFACPSVAVVQAALLLAYDEFGGSRDSGLWMYLGIAIRMAQDLGMQTLQGLRYEGRDGPTPESVKNGSSKRRDSTNRSRTTASSPEGTDPDAIEEQRAVERERIDTFWAVFFLDRVVSSGTGRPVSLRDSDIEISFPSLDSKDETTDWPVPFPALIRVIHLYGRVTDLLNGIKEVSHVTPDVIKRLASMETLLTDIYQNLSSRLHFNVLNFQHYLRNGQGTNFILLHFWFHTLIVLLHQPTLLKTFEGGIQQLLPNSHELSMSSAKTIADILAFAELADAKAGLGNPFTSQPIYIAACAFLKETAMQSASSNPHSRQGSPPPNNRGKENSRESSAQRVTASDDFRNRSDLRDGRAQAAAVEKQMAKHSLLASAANQNYQRCYRALQSLETYWAGVKYILTVLDQKAKGVVDPLLYTREEMECALEVPRPEPSFDTPGWRRKLSWGAYIGPQNHSEKDQGPVAALKSSRGANFGIPGSPMADAAIGWSLTGTMNSPSTSLAVLYPTENRDGGSRRPQDGIDTSISSVMAQGPTSPQQQRNILTQQGSNMATTPLPRYPNNTQIFAQPNAPTSMQPPPPPGGSSAYLSDPALVSDADLLLNLHSPYSTASSPAGRAPAGATASAVNPHSPTGPYPSQVSHSMGGAAGMTAPGQPAHSGGSVLFGDMMIESQDIDMSALGDNMMTWLEWLPHEMVTFFDQTTGTVTAADGSLGPAPGQTPGQSERRDG</sequence>
<dbReference type="Pfam" id="PF04082">
    <property type="entry name" value="Fungal_trans"/>
    <property type="match status" value="1"/>
</dbReference>
<feature type="compositionally biased region" description="Polar residues" evidence="3">
    <location>
        <begin position="650"/>
        <end position="659"/>
    </location>
</feature>
<feature type="compositionally biased region" description="Polar residues" evidence="3">
    <location>
        <begin position="1"/>
        <end position="12"/>
    </location>
</feature>
<evidence type="ECO:0000259" key="4">
    <source>
        <dbReference type="PROSITE" id="PS50048"/>
    </source>
</evidence>
<feature type="compositionally biased region" description="Polar residues" evidence="3">
    <location>
        <begin position="860"/>
        <end position="891"/>
    </location>
</feature>
<name>A0A5N5DID8_9PEZI</name>
<feature type="compositionally biased region" description="Polar residues" evidence="3">
    <location>
        <begin position="898"/>
        <end position="912"/>
    </location>
</feature>
<accession>A0A5N5DID8</accession>
<keyword evidence="1" id="KW-0479">Metal-binding</keyword>
<dbReference type="SUPFAM" id="SSF57701">
    <property type="entry name" value="Zn2/Cys6 DNA-binding domain"/>
    <property type="match status" value="1"/>
</dbReference>
<dbReference type="PANTHER" id="PTHR47783">
    <property type="entry name" value="ZN(II)2CYS6 TRANSCRIPTION FACTOR (EUROFUNG)-RELATED"/>
    <property type="match status" value="1"/>
</dbReference>
<feature type="compositionally biased region" description="Basic and acidic residues" evidence="3">
    <location>
        <begin position="847"/>
        <end position="858"/>
    </location>
</feature>
<feature type="region of interest" description="Disordered" evidence="3">
    <location>
        <begin position="1043"/>
        <end position="1066"/>
    </location>
</feature>
<keyword evidence="6" id="KW-1185">Reference proteome</keyword>
<dbReference type="GO" id="GO:0006351">
    <property type="term" value="P:DNA-templated transcription"/>
    <property type="evidence" value="ECO:0007669"/>
    <property type="project" value="InterPro"/>
</dbReference>
<dbReference type="PANTHER" id="PTHR47783:SF1">
    <property type="entry name" value="ZN(II)2CYS6 TRANSCRIPTION FACTOR (EUROFUNG)"/>
    <property type="match status" value="1"/>
</dbReference>
<feature type="region of interest" description="Disordered" evidence="3">
    <location>
        <begin position="843"/>
        <end position="927"/>
    </location>
</feature>
<organism evidence="5 6">
    <name type="scientific">Lasiodiplodia theobromae</name>
    <dbReference type="NCBI Taxonomy" id="45133"/>
    <lineage>
        <taxon>Eukaryota</taxon>
        <taxon>Fungi</taxon>
        <taxon>Dikarya</taxon>
        <taxon>Ascomycota</taxon>
        <taxon>Pezizomycotina</taxon>
        <taxon>Dothideomycetes</taxon>
        <taxon>Dothideomycetes incertae sedis</taxon>
        <taxon>Botryosphaeriales</taxon>
        <taxon>Botryosphaeriaceae</taxon>
        <taxon>Lasiodiplodia</taxon>
    </lineage>
</organism>
<dbReference type="Proteomes" id="UP000325902">
    <property type="component" value="Unassembled WGS sequence"/>
</dbReference>
<gene>
    <name evidence="5" type="primary">nirA_2</name>
    <name evidence="5" type="ORF">DBV05_g3689</name>
</gene>
<feature type="region of interest" description="Disordered" evidence="3">
    <location>
        <begin position="393"/>
        <end position="435"/>
    </location>
</feature>
<dbReference type="CDD" id="cd12148">
    <property type="entry name" value="fungal_TF_MHR"/>
    <property type="match status" value="1"/>
</dbReference>
<feature type="compositionally biased region" description="Polar residues" evidence="3">
    <location>
        <begin position="418"/>
        <end position="427"/>
    </location>
</feature>
<dbReference type="InterPro" id="IPR007219">
    <property type="entry name" value="XnlR_reg_dom"/>
</dbReference>
<dbReference type="SMART" id="SM00066">
    <property type="entry name" value="GAL4"/>
    <property type="match status" value="1"/>
</dbReference>
<feature type="region of interest" description="Disordered" evidence="3">
    <location>
        <begin position="200"/>
        <end position="233"/>
    </location>
</feature>
<dbReference type="AlphaFoldDB" id="A0A5N5DID8"/>
<evidence type="ECO:0000313" key="6">
    <source>
        <dbReference type="Proteomes" id="UP000325902"/>
    </source>
</evidence>
<feature type="compositionally biased region" description="Polar residues" evidence="3">
    <location>
        <begin position="201"/>
        <end position="216"/>
    </location>
</feature>
<feature type="compositionally biased region" description="Polar residues" evidence="3">
    <location>
        <begin position="965"/>
        <end position="978"/>
    </location>
</feature>
<dbReference type="InterPro" id="IPR036864">
    <property type="entry name" value="Zn2-C6_fun-type_DNA-bd_sf"/>
</dbReference>
<dbReference type="PROSITE" id="PS50048">
    <property type="entry name" value="ZN2_CY6_FUNGAL_2"/>
    <property type="match status" value="1"/>
</dbReference>
<feature type="compositionally biased region" description="Basic and acidic residues" evidence="3">
    <location>
        <begin position="83"/>
        <end position="98"/>
    </location>
</feature>
<dbReference type="OrthoDB" id="2354469at2759"/>
<dbReference type="InterPro" id="IPR001138">
    <property type="entry name" value="Zn2Cys6_DnaBD"/>
</dbReference>
<feature type="region of interest" description="Disordered" evidence="3">
    <location>
        <begin position="1"/>
        <end position="24"/>
    </location>
</feature>
<dbReference type="GO" id="GO:0008270">
    <property type="term" value="F:zinc ion binding"/>
    <property type="evidence" value="ECO:0007669"/>
    <property type="project" value="InterPro"/>
</dbReference>
<feature type="compositionally biased region" description="Low complexity" evidence="3">
    <location>
        <begin position="946"/>
        <end position="963"/>
    </location>
</feature>
<feature type="compositionally biased region" description="Polar residues" evidence="3">
    <location>
        <begin position="224"/>
        <end position="233"/>
    </location>
</feature>
<feature type="compositionally biased region" description="Basic and acidic residues" evidence="3">
    <location>
        <begin position="681"/>
        <end position="694"/>
    </location>
</feature>
<dbReference type="CDD" id="cd00067">
    <property type="entry name" value="GAL4"/>
    <property type="match status" value="1"/>
</dbReference>
<evidence type="ECO:0000313" key="5">
    <source>
        <dbReference type="EMBL" id="KAB2577648.1"/>
    </source>
</evidence>
<dbReference type="GO" id="GO:0003677">
    <property type="term" value="F:DNA binding"/>
    <property type="evidence" value="ECO:0007669"/>
    <property type="project" value="InterPro"/>
</dbReference>
<dbReference type="GO" id="GO:0000981">
    <property type="term" value="F:DNA-binding transcription factor activity, RNA polymerase II-specific"/>
    <property type="evidence" value="ECO:0007669"/>
    <property type="project" value="InterPro"/>
</dbReference>
<dbReference type="Pfam" id="PF00172">
    <property type="entry name" value="Zn_clus"/>
    <property type="match status" value="1"/>
</dbReference>
<evidence type="ECO:0000256" key="1">
    <source>
        <dbReference type="ARBA" id="ARBA00022723"/>
    </source>
</evidence>
<evidence type="ECO:0000256" key="3">
    <source>
        <dbReference type="SAM" id="MobiDB-lite"/>
    </source>
</evidence>